<name>A0A821FGF1_9BILA</name>
<feature type="non-terminal residue" evidence="2">
    <location>
        <position position="458"/>
    </location>
</feature>
<feature type="compositionally biased region" description="Polar residues" evidence="1">
    <location>
        <begin position="175"/>
        <end position="193"/>
    </location>
</feature>
<evidence type="ECO:0000256" key="1">
    <source>
        <dbReference type="SAM" id="MobiDB-lite"/>
    </source>
</evidence>
<keyword evidence="3" id="KW-1185">Reference proteome</keyword>
<feature type="non-terminal residue" evidence="2">
    <location>
        <position position="1"/>
    </location>
</feature>
<dbReference type="AlphaFoldDB" id="A0A821FGF1"/>
<gene>
    <name evidence="2" type="ORF">UJA718_LOCUS33674</name>
</gene>
<proteinExistence type="predicted"/>
<feature type="compositionally biased region" description="Low complexity" evidence="1">
    <location>
        <begin position="104"/>
        <end position="127"/>
    </location>
</feature>
<feature type="region of interest" description="Disordered" evidence="1">
    <location>
        <begin position="212"/>
        <end position="241"/>
    </location>
</feature>
<feature type="compositionally biased region" description="Basic residues" evidence="1">
    <location>
        <begin position="218"/>
        <end position="227"/>
    </location>
</feature>
<organism evidence="2 3">
    <name type="scientific">Rotaria socialis</name>
    <dbReference type="NCBI Taxonomy" id="392032"/>
    <lineage>
        <taxon>Eukaryota</taxon>
        <taxon>Metazoa</taxon>
        <taxon>Spiralia</taxon>
        <taxon>Gnathifera</taxon>
        <taxon>Rotifera</taxon>
        <taxon>Eurotatoria</taxon>
        <taxon>Bdelloidea</taxon>
        <taxon>Philodinida</taxon>
        <taxon>Philodinidae</taxon>
        <taxon>Rotaria</taxon>
    </lineage>
</organism>
<reference evidence="2" key="1">
    <citation type="submission" date="2021-02" db="EMBL/GenBank/DDBJ databases">
        <authorList>
            <person name="Nowell W R."/>
        </authorList>
    </citation>
    <scope>NUCLEOTIDE SEQUENCE</scope>
</reference>
<feature type="region of interest" description="Disordered" evidence="1">
    <location>
        <begin position="170"/>
        <end position="199"/>
    </location>
</feature>
<feature type="region of interest" description="Disordered" evidence="1">
    <location>
        <begin position="103"/>
        <end position="152"/>
    </location>
</feature>
<comment type="caution">
    <text evidence="2">The sequence shown here is derived from an EMBL/GenBank/DDBJ whole genome shotgun (WGS) entry which is preliminary data.</text>
</comment>
<dbReference type="Proteomes" id="UP000663873">
    <property type="component" value="Unassembled WGS sequence"/>
</dbReference>
<sequence length="458" mass="53221">KGDTVPVDIKLKKSLDNRQQYNLSVVIKKIKVGLLNSNAIEDENSNNESNVKRRQRRRSSTISSDKRTVNVNTLFYAQRDSTSSNSDDDINSNEHSIPCSCIMNKNIQKNSQNKPSKSSRKSSSNSRRSTRSTDIPSQVPHRSETHSQKSSIDLGHDLLTEIIEDLTSDIDDTRPTSTSSILSKNSQTKNNEAISTSSKKLSLSINALRNPTCVPGKKSFRSSKKGVKSSQQQEKSNSPSCFNSFDETYDLNVARKSIGEQRRDRLTKHMKEFYQDFFEFDKNSNMNSTHDNLNNNDKRKQYSTALWYELKAYFNGANSLDENGIKNEQYSIDRQRKKFLDEFYTFFSHFGFEQSYHNDIPTIQRRHMCEHHLNHCHNVEKRMQSLFLKWDYILSLFPSYAALEQYDKRFNPRTQEGRIFYEKLYIFQAWLNLHSEINHLINILGRIMSSIKCHAWPN</sequence>
<accession>A0A821FGF1</accession>
<evidence type="ECO:0000313" key="2">
    <source>
        <dbReference type="EMBL" id="CAF4650341.1"/>
    </source>
</evidence>
<evidence type="ECO:0000313" key="3">
    <source>
        <dbReference type="Proteomes" id="UP000663873"/>
    </source>
</evidence>
<protein>
    <submittedName>
        <fullName evidence="2">Uncharacterized protein</fullName>
    </submittedName>
</protein>
<feature type="region of interest" description="Disordered" evidence="1">
    <location>
        <begin position="41"/>
        <end position="65"/>
    </location>
</feature>
<dbReference type="EMBL" id="CAJOBP010029811">
    <property type="protein sequence ID" value="CAF4650341.1"/>
    <property type="molecule type" value="Genomic_DNA"/>
</dbReference>